<dbReference type="InterPro" id="IPR006977">
    <property type="entry name" value="Yip1_dom"/>
</dbReference>
<name>A0A4V6NPD6_9GAMM</name>
<keyword evidence="2 5" id="KW-0812">Transmembrane</keyword>
<evidence type="ECO:0000256" key="3">
    <source>
        <dbReference type="ARBA" id="ARBA00022989"/>
    </source>
</evidence>
<dbReference type="RefSeq" id="WP_117318489.1">
    <property type="nucleotide sequence ID" value="NZ_QQSW01000014.1"/>
</dbReference>
<evidence type="ECO:0000256" key="2">
    <source>
        <dbReference type="ARBA" id="ARBA00022692"/>
    </source>
</evidence>
<keyword evidence="8" id="KW-1185">Reference proteome</keyword>
<dbReference type="AlphaFoldDB" id="A0A4V6NPD6"/>
<sequence>MTDNTAFNPDAIIRKVRWVITDPGGYFRQMPRSGGFVEPMVFIAIMAAVLGVISAVWALFGATTGVVAGGFFAALIITPIAAVIGAFIGAAILFVIWKLMGSGENYETAFRCQSSVAAIYPVVGIVSIIPYVGNILAIAWGAFLMIEASVQVHGRSRKLATTVFGILAVLLILSNTAGERASRQMAERMENMGSEFEGYEEMSPEEAGRKMGEFLRGMEEAQKKNN</sequence>
<comment type="subcellular location">
    <subcellularLocation>
        <location evidence="1">Membrane</location>
        <topology evidence="1">Multi-pass membrane protein</topology>
    </subcellularLocation>
</comment>
<evidence type="ECO:0000313" key="7">
    <source>
        <dbReference type="EMBL" id="TCO75120.1"/>
    </source>
</evidence>
<keyword evidence="4 5" id="KW-0472">Membrane</keyword>
<keyword evidence="3 5" id="KW-1133">Transmembrane helix</keyword>
<comment type="caution">
    <text evidence="7">The sequence shown here is derived from an EMBL/GenBank/DDBJ whole genome shotgun (WGS) entry which is preliminary data.</text>
</comment>
<feature type="transmembrane region" description="Helical" evidence="5">
    <location>
        <begin position="72"/>
        <end position="97"/>
    </location>
</feature>
<evidence type="ECO:0000259" key="6">
    <source>
        <dbReference type="Pfam" id="PF04893"/>
    </source>
</evidence>
<gene>
    <name evidence="7" type="ORF">EV688_11075</name>
</gene>
<feature type="transmembrane region" description="Helical" evidence="5">
    <location>
        <begin position="118"/>
        <end position="146"/>
    </location>
</feature>
<evidence type="ECO:0000256" key="5">
    <source>
        <dbReference type="SAM" id="Phobius"/>
    </source>
</evidence>
<protein>
    <recommendedName>
        <fullName evidence="6">Yip1 domain-containing protein</fullName>
    </recommendedName>
</protein>
<reference evidence="7 8" key="1">
    <citation type="submission" date="2019-03" db="EMBL/GenBank/DDBJ databases">
        <title>Genomic Encyclopedia of Type Strains, Phase IV (KMG-IV): sequencing the most valuable type-strain genomes for metagenomic binning, comparative biology and taxonomic classification.</title>
        <authorList>
            <person name="Goeker M."/>
        </authorList>
    </citation>
    <scope>NUCLEOTIDE SEQUENCE [LARGE SCALE GENOMIC DNA]</scope>
    <source>
        <strain evidence="7 8">DSM 23344</strain>
    </source>
</reference>
<dbReference type="GO" id="GO:0016020">
    <property type="term" value="C:membrane"/>
    <property type="evidence" value="ECO:0007669"/>
    <property type="project" value="UniProtKB-SubCell"/>
</dbReference>
<accession>A0A4V6NPD6</accession>
<evidence type="ECO:0000256" key="4">
    <source>
        <dbReference type="ARBA" id="ARBA00023136"/>
    </source>
</evidence>
<feature type="domain" description="Yip1" evidence="6">
    <location>
        <begin position="19"/>
        <end position="172"/>
    </location>
</feature>
<dbReference type="EMBL" id="SLWX01000010">
    <property type="protein sequence ID" value="TCO75120.1"/>
    <property type="molecule type" value="Genomic_DNA"/>
</dbReference>
<evidence type="ECO:0000256" key="1">
    <source>
        <dbReference type="ARBA" id="ARBA00004141"/>
    </source>
</evidence>
<organism evidence="7 8">
    <name type="scientific">Chromatocurvus halotolerans</name>
    <dbReference type="NCBI Taxonomy" id="1132028"/>
    <lineage>
        <taxon>Bacteria</taxon>
        <taxon>Pseudomonadati</taxon>
        <taxon>Pseudomonadota</taxon>
        <taxon>Gammaproteobacteria</taxon>
        <taxon>Cellvibrionales</taxon>
        <taxon>Halieaceae</taxon>
        <taxon>Chromatocurvus</taxon>
    </lineage>
</organism>
<proteinExistence type="predicted"/>
<dbReference type="OrthoDB" id="5731144at2"/>
<dbReference type="Pfam" id="PF04893">
    <property type="entry name" value="Yip1"/>
    <property type="match status" value="1"/>
</dbReference>
<feature type="transmembrane region" description="Helical" evidence="5">
    <location>
        <begin position="158"/>
        <end position="178"/>
    </location>
</feature>
<evidence type="ECO:0000313" key="8">
    <source>
        <dbReference type="Proteomes" id="UP000294980"/>
    </source>
</evidence>
<feature type="transmembrane region" description="Helical" evidence="5">
    <location>
        <begin position="36"/>
        <end position="60"/>
    </location>
</feature>
<dbReference type="Proteomes" id="UP000294980">
    <property type="component" value="Unassembled WGS sequence"/>
</dbReference>